<dbReference type="AlphaFoldDB" id="A0A6A6BKU2"/>
<feature type="compositionally biased region" description="Acidic residues" evidence="1">
    <location>
        <begin position="272"/>
        <end position="290"/>
    </location>
</feature>
<evidence type="ECO:0000256" key="1">
    <source>
        <dbReference type="SAM" id="MobiDB-lite"/>
    </source>
</evidence>
<sequence length="297" mass="31488">MTMADSTVDPSSSTSPPSRPSTPWPANNANDGKLAASLQAYKRENATLKQQLALLLREKEKEKEKGKEKKETSSCNSTTTTTTTTEPEWPLLSQLQPALALPTSNTSTAPTHTIHALYLSTPLSRALLPAAAESCFAHSELQESLLLTSRILRYAHDDRSPGPAAQAPRIATLLLEAAVFAVAGLLARAWGRASEAYGAVSVSGGVSAQLRVSVSFMRAALLGRMRRFGQAKRELDKLVRVLGEVGAGDGAALGGVWGLVGGMVAGWGRDGDGEEEEEDEAEAEGEEEVEVSTHVPL</sequence>
<dbReference type="GeneID" id="54299457"/>
<gene>
    <name evidence="2" type="ORF">K452DRAFT_296896</name>
</gene>
<proteinExistence type="predicted"/>
<keyword evidence="3" id="KW-1185">Reference proteome</keyword>
<feature type="region of interest" description="Disordered" evidence="1">
    <location>
        <begin position="60"/>
        <end position="90"/>
    </location>
</feature>
<evidence type="ECO:0000313" key="2">
    <source>
        <dbReference type="EMBL" id="KAF2143935.1"/>
    </source>
</evidence>
<organism evidence="2 3">
    <name type="scientific">Aplosporella prunicola CBS 121167</name>
    <dbReference type="NCBI Taxonomy" id="1176127"/>
    <lineage>
        <taxon>Eukaryota</taxon>
        <taxon>Fungi</taxon>
        <taxon>Dikarya</taxon>
        <taxon>Ascomycota</taxon>
        <taxon>Pezizomycotina</taxon>
        <taxon>Dothideomycetes</taxon>
        <taxon>Dothideomycetes incertae sedis</taxon>
        <taxon>Botryosphaeriales</taxon>
        <taxon>Aplosporellaceae</taxon>
        <taxon>Aplosporella</taxon>
    </lineage>
</organism>
<dbReference type="RefSeq" id="XP_033399647.1">
    <property type="nucleotide sequence ID" value="XM_033541960.1"/>
</dbReference>
<reference evidence="2" key="1">
    <citation type="journal article" date="2020" name="Stud. Mycol.">
        <title>101 Dothideomycetes genomes: a test case for predicting lifestyles and emergence of pathogens.</title>
        <authorList>
            <person name="Haridas S."/>
            <person name="Albert R."/>
            <person name="Binder M."/>
            <person name="Bloem J."/>
            <person name="Labutti K."/>
            <person name="Salamov A."/>
            <person name="Andreopoulos B."/>
            <person name="Baker S."/>
            <person name="Barry K."/>
            <person name="Bills G."/>
            <person name="Bluhm B."/>
            <person name="Cannon C."/>
            <person name="Castanera R."/>
            <person name="Culley D."/>
            <person name="Daum C."/>
            <person name="Ezra D."/>
            <person name="Gonzalez J."/>
            <person name="Henrissat B."/>
            <person name="Kuo A."/>
            <person name="Liang C."/>
            <person name="Lipzen A."/>
            <person name="Lutzoni F."/>
            <person name="Magnuson J."/>
            <person name="Mondo S."/>
            <person name="Nolan M."/>
            <person name="Ohm R."/>
            <person name="Pangilinan J."/>
            <person name="Park H.-J."/>
            <person name="Ramirez L."/>
            <person name="Alfaro M."/>
            <person name="Sun H."/>
            <person name="Tritt A."/>
            <person name="Yoshinaga Y."/>
            <person name="Zwiers L.-H."/>
            <person name="Turgeon B."/>
            <person name="Goodwin S."/>
            <person name="Spatafora J."/>
            <person name="Crous P."/>
            <person name="Grigoriev I."/>
        </authorList>
    </citation>
    <scope>NUCLEOTIDE SEQUENCE</scope>
    <source>
        <strain evidence="2">CBS 121167</strain>
    </source>
</reference>
<dbReference type="EMBL" id="ML995481">
    <property type="protein sequence ID" value="KAF2143935.1"/>
    <property type="molecule type" value="Genomic_DNA"/>
</dbReference>
<protein>
    <submittedName>
        <fullName evidence="2">Uncharacterized protein</fullName>
    </submittedName>
</protein>
<evidence type="ECO:0000313" key="3">
    <source>
        <dbReference type="Proteomes" id="UP000799438"/>
    </source>
</evidence>
<feature type="compositionally biased region" description="Basic and acidic residues" evidence="1">
    <location>
        <begin position="60"/>
        <end position="72"/>
    </location>
</feature>
<feature type="compositionally biased region" description="Low complexity" evidence="1">
    <location>
        <begin position="73"/>
        <end position="90"/>
    </location>
</feature>
<name>A0A6A6BKU2_9PEZI</name>
<feature type="region of interest" description="Disordered" evidence="1">
    <location>
        <begin position="1"/>
        <end position="38"/>
    </location>
</feature>
<feature type="region of interest" description="Disordered" evidence="1">
    <location>
        <begin position="268"/>
        <end position="297"/>
    </location>
</feature>
<dbReference type="Proteomes" id="UP000799438">
    <property type="component" value="Unassembled WGS sequence"/>
</dbReference>
<accession>A0A6A6BKU2</accession>